<keyword evidence="3" id="KW-1185">Reference proteome</keyword>
<feature type="transmembrane region" description="Helical" evidence="1">
    <location>
        <begin position="21"/>
        <end position="41"/>
    </location>
</feature>
<keyword evidence="1" id="KW-0812">Transmembrane</keyword>
<comment type="caution">
    <text evidence="2">The sequence shown here is derived from an EMBL/GenBank/DDBJ whole genome shotgun (WGS) entry which is preliminary data.</text>
</comment>
<evidence type="ECO:0000313" key="3">
    <source>
        <dbReference type="Proteomes" id="UP000070633"/>
    </source>
</evidence>
<accession>A0ABR5TIZ2</accession>
<name>A0ABR5TIZ2_9EURY</name>
<proteinExistence type="predicted"/>
<evidence type="ECO:0008006" key="4">
    <source>
        <dbReference type="Google" id="ProtNLM"/>
    </source>
</evidence>
<dbReference type="Proteomes" id="UP000070633">
    <property type="component" value="Unassembled WGS sequence"/>
</dbReference>
<evidence type="ECO:0000313" key="2">
    <source>
        <dbReference type="EMBL" id="KXB07773.1"/>
    </source>
</evidence>
<evidence type="ECO:0000256" key="1">
    <source>
        <dbReference type="SAM" id="Phobius"/>
    </source>
</evidence>
<sequence>MFLLDPLADFRWRRFFQFVKGLPHVFHGLLALLFGIVILRLDPDVPQYVLAFPLVPTGEVESPQTHVAFFRDHGELTRIQPLQGVRVEHRVNPPQIPGQAVEA</sequence>
<protein>
    <recommendedName>
        <fullName evidence="4">Oligopeptide transport permease C-like N-terminal domain-containing protein</fullName>
    </recommendedName>
</protein>
<reference evidence="2 3" key="1">
    <citation type="journal article" date="2016" name="Sci. Rep.">
        <title>Metabolic traits of an uncultured archaeal lineage -MSBL1- from brine pools of the Red Sea.</title>
        <authorList>
            <person name="Mwirichia R."/>
            <person name="Alam I."/>
            <person name="Rashid M."/>
            <person name="Vinu M."/>
            <person name="Ba-Alawi W."/>
            <person name="Anthony Kamau A."/>
            <person name="Kamanda Ngugi D."/>
            <person name="Goker M."/>
            <person name="Klenk H.P."/>
            <person name="Bajic V."/>
            <person name="Stingl U."/>
        </authorList>
    </citation>
    <scope>NUCLEOTIDE SEQUENCE [LARGE SCALE GENOMIC DNA]</scope>
    <source>
        <strain evidence="2">SCGC-AAA382M17</strain>
    </source>
</reference>
<keyword evidence="1" id="KW-1133">Transmembrane helix</keyword>
<dbReference type="EMBL" id="LHYI01000059">
    <property type="protein sequence ID" value="KXB07773.1"/>
    <property type="molecule type" value="Genomic_DNA"/>
</dbReference>
<keyword evidence="1" id="KW-0472">Membrane</keyword>
<gene>
    <name evidence="2" type="ORF">AKJ55_01995</name>
</gene>
<organism evidence="2 3">
    <name type="scientific">candidate division MSBL1 archaeon SCGC-AAA382M17</name>
    <dbReference type="NCBI Taxonomy" id="1698284"/>
    <lineage>
        <taxon>Archaea</taxon>
        <taxon>Methanobacteriati</taxon>
        <taxon>Methanobacteriota</taxon>
        <taxon>candidate division MSBL1</taxon>
    </lineage>
</organism>